<dbReference type="EMBL" id="FOMX01000031">
    <property type="protein sequence ID" value="SFF13779.1"/>
    <property type="molecule type" value="Genomic_DNA"/>
</dbReference>
<dbReference type="InterPro" id="IPR029028">
    <property type="entry name" value="Alpha/beta_knot_MTases"/>
</dbReference>
<feature type="binding site" evidence="5">
    <location>
        <position position="58"/>
    </location>
    <ligand>
        <name>S-adenosyl-L-methionine</name>
        <dbReference type="ChEBI" id="CHEBI:59789"/>
    </ligand>
</feature>
<proteinExistence type="inferred from homology"/>
<dbReference type="GO" id="GO:0005737">
    <property type="term" value="C:cytoplasm"/>
    <property type="evidence" value="ECO:0007669"/>
    <property type="project" value="UniProtKB-SubCell"/>
</dbReference>
<organism evidence="6 7">
    <name type="scientific">Nannocystis exedens</name>
    <dbReference type="NCBI Taxonomy" id="54"/>
    <lineage>
        <taxon>Bacteria</taxon>
        <taxon>Pseudomonadati</taxon>
        <taxon>Myxococcota</taxon>
        <taxon>Polyangia</taxon>
        <taxon>Nannocystales</taxon>
        <taxon>Nannocystaceae</taxon>
        <taxon>Nannocystis</taxon>
    </lineage>
</organism>
<keyword evidence="3 5" id="KW-0949">S-adenosyl-L-methionine</keyword>
<dbReference type="PIRSF" id="PIRSF004505">
    <property type="entry name" value="MT_bac"/>
    <property type="match status" value="1"/>
</dbReference>
<protein>
    <recommendedName>
        <fullName evidence="5">Ribosomal RNA large subunit methyltransferase H</fullName>
        <ecNumber evidence="5">2.1.1.177</ecNumber>
    </recommendedName>
    <alternativeName>
        <fullName evidence="5">23S rRNA (pseudouridine1915-N3)-methyltransferase</fullName>
    </alternativeName>
    <alternativeName>
        <fullName evidence="5">23S rRNA m3Psi1915 methyltransferase</fullName>
    </alternativeName>
    <alternativeName>
        <fullName evidence="5">rRNA (pseudouridine-N3-)-methyltransferase RlmH</fullName>
    </alternativeName>
</protein>
<comment type="similarity">
    <text evidence="4 5">Belongs to the RNA methyltransferase RlmH family.</text>
</comment>
<evidence type="ECO:0000256" key="1">
    <source>
        <dbReference type="ARBA" id="ARBA00022603"/>
    </source>
</evidence>
<dbReference type="OrthoDB" id="9806643at2"/>
<dbReference type="CDD" id="cd18081">
    <property type="entry name" value="RlmH-like"/>
    <property type="match status" value="1"/>
</dbReference>
<dbReference type="EC" id="2.1.1.177" evidence="5"/>
<dbReference type="Gene3D" id="3.40.1280.10">
    <property type="match status" value="1"/>
</dbReference>
<comment type="catalytic activity">
    <reaction evidence="5">
        <text>pseudouridine(1915) in 23S rRNA + S-adenosyl-L-methionine = N(3)-methylpseudouridine(1915) in 23S rRNA + S-adenosyl-L-homocysteine + H(+)</text>
        <dbReference type="Rhea" id="RHEA:42752"/>
        <dbReference type="Rhea" id="RHEA-COMP:10221"/>
        <dbReference type="Rhea" id="RHEA-COMP:10222"/>
        <dbReference type="ChEBI" id="CHEBI:15378"/>
        <dbReference type="ChEBI" id="CHEBI:57856"/>
        <dbReference type="ChEBI" id="CHEBI:59789"/>
        <dbReference type="ChEBI" id="CHEBI:65314"/>
        <dbReference type="ChEBI" id="CHEBI:74486"/>
        <dbReference type="EC" id="2.1.1.177"/>
    </reaction>
</comment>
<accession>A0A1I2G9D9</accession>
<dbReference type="InterPro" id="IPR003742">
    <property type="entry name" value="RlmH-like"/>
</dbReference>
<keyword evidence="2 5" id="KW-0808">Transferase</keyword>
<evidence type="ECO:0000256" key="2">
    <source>
        <dbReference type="ARBA" id="ARBA00022679"/>
    </source>
</evidence>
<evidence type="ECO:0000256" key="4">
    <source>
        <dbReference type="ARBA" id="ARBA00038303"/>
    </source>
</evidence>
<comment type="subunit">
    <text evidence="5">Homodimer.</text>
</comment>
<dbReference type="Proteomes" id="UP000199400">
    <property type="component" value="Unassembled WGS sequence"/>
</dbReference>
<keyword evidence="7" id="KW-1185">Reference proteome</keyword>
<dbReference type="SUPFAM" id="SSF75217">
    <property type="entry name" value="alpha/beta knot"/>
    <property type="match status" value="1"/>
</dbReference>
<dbReference type="PANTHER" id="PTHR33603:SF1">
    <property type="entry name" value="RIBOSOMAL RNA LARGE SUBUNIT METHYLTRANSFERASE H"/>
    <property type="match status" value="1"/>
</dbReference>
<evidence type="ECO:0000313" key="7">
    <source>
        <dbReference type="Proteomes" id="UP000199400"/>
    </source>
</evidence>
<name>A0A1I2G9D9_9BACT</name>
<keyword evidence="5" id="KW-0963">Cytoplasm</keyword>
<dbReference type="AlphaFoldDB" id="A0A1I2G9D9"/>
<keyword evidence="5" id="KW-0698">rRNA processing</keyword>
<reference evidence="7" key="1">
    <citation type="submission" date="2016-10" db="EMBL/GenBank/DDBJ databases">
        <authorList>
            <person name="Varghese N."/>
            <person name="Submissions S."/>
        </authorList>
    </citation>
    <scope>NUCLEOTIDE SEQUENCE [LARGE SCALE GENOMIC DNA]</scope>
    <source>
        <strain evidence="7">ATCC 25963</strain>
    </source>
</reference>
<comment type="subcellular location">
    <subcellularLocation>
        <location evidence="5">Cytoplasm</location>
    </subcellularLocation>
</comment>
<dbReference type="HAMAP" id="MF_00658">
    <property type="entry name" value="23SrRNA_methyltr_H"/>
    <property type="match status" value="1"/>
</dbReference>
<dbReference type="RefSeq" id="WP_096325783.1">
    <property type="nucleotide sequence ID" value="NZ_FOMX01000031.1"/>
</dbReference>
<keyword evidence="1 5" id="KW-0489">Methyltransferase</keyword>
<evidence type="ECO:0000256" key="3">
    <source>
        <dbReference type="ARBA" id="ARBA00022691"/>
    </source>
</evidence>
<sequence length="141" mass="16061">MKISVVAAGKLKDTALVALCADYLRRVQPFVTVEMLEVRDLAAIRAHWTRHEGARVLLDERGEQLATRELAQWIDRWRRDARDVALYIGDADGFTVTDRTQADRLLAVSRLTLPHRLVRLILLEQLYRAGSLLAGHPYHHG</sequence>
<dbReference type="PANTHER" id="PTHR33603">
    <property type="entry name" value="METHYLTRANSFERASE"/>
    <property type="match status" value="1"/>
</dbReference>
<dbReference type="STRING" id="54.SAMN02745121_07109"/>
<dbReference type="InterPro" id="IPR029026">
    <property type="entry name" value="tRNA_m1G_MTases_N"/>
</dbReference>
<feature type="binding site" evidence="5">
    <location>
        <position position="89"/>
    </location>
    <ligand>
        <name>S-adenosyl-L-methionine</name>
        <dbReference type="ChEBI" id="CHEBI:59789"/>
    </ligand>
</feature>
<evidence type="ECO:0000256" key="5">
    <source>
        <dbReference type="HAMAP-Rule" id="MF_00658"/>
    </source>
</evidence>
<evidence type="ECO:0000313" key="6">
    <source>
        <dbReference type="EMBL" id="SFF13779.1"/>
    </source>
</evidence>
<gene>
    <name evidence="5" type="primary">rlmH</name>
    <name evidence="6" type="ORF">SAMN02745121_07109</name>
</gene>
<dbReference type="GO" id="GO:0070038">
    <property type="term" value="F:rRNA (pseudouridine-N3-)-methyltransferase activity"/>
    <property type="evidence" value="ECO:0007669"/>
    <property type="project" value="UniProtKB-UniRule"/>
</dbReference>
<comment type="function">
    <text evidence="5">Specifically methylates the pseudouridine at position 1915 (m3Psi1915) in 23S rRNA.</text>
</comment>
<feature type="binding site" evidence="5">
    <location>
        <begin position="108"/>
        <end position="113"/>
    </location>
    <ligand>
        <name>S-adenosyl-L-methionine</name>
        <dbReference type="ChEBI" id="CHEBI:59789"/>
    </ligand>
</feature>
<dbReference type="Pfam" id="PF02590">
    <property type="entry name" value="SPOUT_MTase"/>
    <property type="match status" value="1"/>
</dbReference>